<feature type="region of interest" description="Disordered" evidence="1">
    <location>
        <begin position="147"/>
        <end position="172"/>
    </location>
</feature>
<dbReference type="PANTHER" id="PTHR21456:SF1">
    <property type="entry name" value="C2 NT-TYPE DOMAIN-CONTAINING PROTEIN"/>
    <property type="match status" value="1"/>
</dbReference>
<reference evidence="3" key="1">
    <citation type="submission" date="2023-06" db="EMBL/GenBank/DDBJ databases">
        <title>Genome-scale phylogeny and comparative genomics of the fungal order Sordariales.</title>
        <authorList>
            <consortium name="Lawrence Berkeley National Laboratory"/>
            <person name="Hensen N."/>
            <person name="Bonometti L."/>
            <person name="Westerberg I."/>
            <person name="Brannstrom I.O."/>
            <person name="Guillou S."/>
            <person name="Cros-Aarteil S."/>
            <person name="Calhoun S."/>
            <person name="Haridas S."/>
            <person name="Kuo A."/>
            <person name="Mondo S."/>
            <person name="Pangilinan J."/>
            <person name="Riley R."/>
            <person name="LaButti K."/>
            <person name="Andreopoulos B."/>
            <person name="Lipzen A."/>
            <person name="Chen C."/>
            <person name="Yanf M."/>
            <person name="Daum C."/>
            <person name="Ng V."/>
            <person name="Clum A."/>
            <person name="Steindorff A."/>
            <person name="Ohm R."/>
            <person name="Martin F."/>
            <person name="Silar P."/>
            <person name="Natvig D."/>
            <person name="Lalanne C."/>
            <person name="Gautier V."/>
            <person name="Ament-velasquez S.L."/>
            <person name="Kruys A."/>
            <person name="Hutchinson M.I."/>
            <person name="Powell A.J."/>
            <person name="Barry K."/>
            <person name="Miller A.N."/>
            <person name="Grigoriev I.V."/>
            <person name="Debuchy R."/>
            <person name="Gladieux P."/>
            <person name="Thoren M.H."/>
            <person name="Johannesson H."/>
        </authorList>
    </citation>
    <scope>NUCLEOTIDE SEQUENCE</scope>
    <source>
        <strain evidence="3">SMH2392-1A</strain>
    </source>
</reference>
<name>A0AA39ZTR0_9PEZI</name>
<comment type="caution">
    <text evidence="3">The sequence shown here is derived from an EMBL/GenBank/DDBJ whole genome shotgun (WGS) entry which is preliminary data.</text>
</comment>
<feature type="compositionally biased region" description="Low complexity" evidence="1">
    <location>
        <begin position="342"/>
        <end position="355"/>
    </location>
</feature>
<evidence type="ECO:0000256" key="1">
    <source>
        <dbReference type="SAM" id="MobiDB-lite"/>
    </source>
</evidence>
<feature type="domain" description="C2 NT-type" evidence="2">
    <location>
        <begin position="5"/>
        <end position="165"/>
    </location>
</feature>
<dbReference type="EMBL" id="JAUIRO010000008">
    <property type="protein sequence ID" value="KAK0703483.1"/>
    <property type="molecule type" value="Genomic_DNA"/>
</dbReference>
<organism evidence="3 4">
    <name type="scientific">Lasiosphaeria miniovina</name>
    <dbReference type="NCBI Taxonomy" id="1954250"/>
    <lineage>
        <taxon>Eukaryota</taxon>
        <taxon>Fungi</taxon>
        <taxon>Dikarya</taxon>
        <taxon>Ascomycota</taxon>
        <taxon>Pezizomycotina</taxon>
        <taxon>Sordariomycetes</taxon>
        <taxon>Sordariomycetidae</taxon>
        <taxon>Sordariales</taxon>
        <taxon>Lasiosphaeriaceae</taxon>
        <taxon>Lasiosphaeria</taxon>
    </lineage>
</organism>
<dbReference type="AlphaFoldDB" id="A0AA39ZTR0"/>
<feature type="region of interest" description="Disordered" evidence="1">
    <location>
        <begin position="393"/>
        <end position="501"/>
    </location>
</feature>
<evidence type="ECO:0000259" key="2">
    <source>
        <dbReference type="PROSITE" id="PS51840"/>
    </source>
</evidence>
<gene>
    <name evidence="3" type="ORF">B0T26DRAFT_501112</name>
</gene>
<keyword evidence="4" id="KW-1185">Reference proteome</keyword>
<dbReference type="PANTHER" id="PTHR21456">
    <property type="entry name" value="FAMILY WITH SEQUENCE SIMILARITY 102"/>
    <property type="match status" value="1"/>
</dbReference>
<feature type="compositionally biased region" description="Basic and acidic residues" evidence="1">
    <location>
        <begin position="417"/>
        <end position="430"/>
    </location>
</feature>
<dbReference type="Proteomes" id="UP001172101">
    <property type="component" value="Unassembled WGS sequence"/>
</dbReference>
<feature type="compositionally biased region" description="Basic and acidic residues" evidence="1">
    <location>
        <begin position="486"/>
        <end position="501"/>
    </location>
</feature>
<feature type="compositionally biased region" description="Gly residues" evidence="1">
    <location>
        <begin position="332"/>
        <end position="341"/>
    </location>
</feature>
<dbReference type="InterPro" id="IPR019448">
    <property type="entry name" value="NT-C2"/>
</dbReference>
<dbReference type="InterPro" id="IPR039931">
    <property type="entry name" value="EEIG1/2-like"/>
</dbReference>
<accession>A0AA39ZTR0</accession>
<feature type="compositionally biased region" description="Low complexity" evidence="1">
    <location>
        <begin position="434"/>
        <end position="451"/>
    </location>
</feature>
<protein>
    <submittedName>
        <fullName evidence="3">N-terminal C2 in EEIG1 and EHBP1 proteins-domain-containing protein</fullName>
    </submittedName>
</protein>
<proteinExistence type="predicted"/>
<feature type="compositionally biased region" description="Polar residues" evidence="1">
    <location>
        <begin position="400"/>
        <end position="416"/>
    </location>
</feature>
<feature type="region of interest" description="Disordered" evidence="1">
    <location>
        <begin position="302"/>
        <end position="372"/>
    </location>
</feature>
<dbReference type="RefSeq" id="XP_060290342.1">
    <property type="nucleotide sequence ID" value="XM_060435373.1"/>
</dbReference>
<dbReference type="GeneID" id="85318643"/>
<evidence type="ECO:0000313" key="3">
    <source>
        <dbReference type="EMBL" id="KAK0703483.1"/>
    </source>
</evidence>
<evidence type="ECO:0000313" key="4">
    <source>
        <dbReference type="Proteomes" id="UP001172101"/>
    </source>
</evidence>
<dbReference type="Pfam" id="PF10358">
    <property type="entry name" value="NT-C2"/>
    <property type="match status" value="1"/>
</dbReference>
<dbReference type="PROSITE" id="PS51840">
    <property type="entry name" value="C2_NT"/>
    <property type="match status" value="1"/>
</dbReference>
<sequence length="520" mass="55868">MQFLPLVNKARKPKFELHLKIYDLNNVPLVSGVSLIKWSLPGSIHGEHRGRTQKCPILNHRVDYHYSKLVPVRISIDRNNHLAECPIEFEVLQEFNLGGAGGVIGRDEKITLGTVRLNLSEYIEEGEAILRDGGTAAPASFGPTFNLPGPGDTKSGHHRKRSSLSGMGPDIGSLAEEESVPATLVRDGVVRRYLMQESKINSTLKISILMVQVDGDRNYVAPPLKTAPVFGGIAGFVANDALEPVDAGANAGQVPSPGNKSGDAFELQDVYRRALAASWACQPGELPADQCIEDIFAGGDGFRTAPSANKRPSSQPRHPHSPPVTGQNHGIRTGGSSGGVTGNSSPSTGGSASNAPREDNDSPSGDDESTDMMATLKPRDMARLRSHLHLHHLRHHSGASDRSTGTALGGDQSRSSRNPDRDRETDREPSRGIGLNLSGNLSGSGSSNGSNRDLTQLLNHRRNSSKDTTGGGRRSRSESLATTIGSDRERNRDGLKRAREVDEFDMRDDLVAWAVPVIPT</sequence>